<evidence type="ECO:0000256" key="5">
    <source>
        <dbReference type="ARBA" id="ARBA00022825"/>
    </source>
</evidence>
<feature type="compositionally biased region" description="Low complexity" evidence="8">
    <location>
        <begin position="644"/>
        <end position="701"/>
    </location>
</feature>
<dbReference type="GO" id="GO:0005576">
    <property type="term" value="C:extracellular region"/>
    <property type="evidence" value="ECO:0007669"/>
    <property type="project" value="UniProtKB-ARBA"/>
</dbReference>
<keyword evidence="13" id="KW-1185">Reference proteome</keyword>
<dbReference type="InterPro" id="IPR036852">
    <property type="entry name" value="Peptidase_S8/S53_dom_sf"/>
</dbReference>
<dbReference type="PROSITE" id="PS00137">
    <property type="entry name" value="SUBTILASE_HIS"/>
    <property type="match status" value="1"/>
</dbReference>
<protein>
    <recommendedName>
        <fullName evidence="14">Peptidase S8/S53 domain-containing protein</fullName>
    </recommendedName>
</protein>
<organism evidence="12 13">
    <name type="scientific">Ophiocordyceps camponoti-rufipedis</name>
    <dbReference type="NCBI Taxonomy" id="2004952"/>
    <lineage>
        <taxon>Eukaryota</taxon>
        <taxon>Fungi</taxon>
        <taxon>Dikarya</taxon>
        <taxon>Ascomycota</taxon>
        <taxon>Pezizomycotina</taxon>
        <taxon>Sordariomycetes</taxon>
        <taxon>Hypocreomycetidae</taxon>
        <taxon>Hypocreales</taxon>
        <taxon>Ophiocordycipitaceae</taxon>
        <taxon>Ophiocordyceps</taxon>
    </lineage>
</organism>
<evidence type="ECO:0000256" key="9">
    <source>
        <dbReference type="SAM" id="SignalP"/>
    </source>
</evidence>
<feature type="signal peptide" evidence="9">
    <location>
        <begin position="1"/>
        <end position="22"/>
    </location>
</feature>
<dbReference type="GO" id="GO:0004252">
    <property type="term" value="F:serine-type endopeptidase activity"/>
    <property type="evidence" value="ECO:0007669"/>
    <property type="project" value="UniProtKB-UniRule"/>
</dbReference>
<feature type="chain" id="PRO_5012586896" description="Peptidase S8/S53 domain-containing protein" evidence="9">
    <location>
        <begin position="23"/>
        <end position="939"/>
    </location>
</feature>
<feature type="compositionally biased region" description="Polar residues" evidence="8">
    <location>
        <begin position="571"/>
        <end position="593"/>
    </location>
</feature>
<dbReference type="PROSITE" id="PS00138">
    <property type="entry name" value="SUBTILASE_SER"/>
    <property type="match status" value="1"/>
</dbReference>
<evidence type="ECO:0000313" key="13">
    <source>
        <dbReference type="Proteomes" id="UP000226431"/>
    </source>
</evidence>
<feature type="active site" description="Charge relay system" evidence="6">
    <location>
        <position position="187"/>
    </location>
</feature>
<evidence type="ECO:0000259" key="11">
    <source>
        <dbReference type="Pfam" id="PF05922"/>
    </source>
</evidence>
<proteinExistence type="inferred from homology"/>
<dbReference type="SUPFAM" id="SSF54897">
    <property type="entry name" value="Protease propeptides/inhibitors"/>
    <property type="match status" value="1"/>
</dbReference>
<keyword evidence="5 6" id="KW-0720">Serine protease</keyword>
<evidence type="ECO:0000256" key="6">
    <source>
        <dbReference type="PROSITE-ProRule" id="PRU01240"/>
    </source>
</evidence>
<evidence type="ECO:0000256" key="7">
    <source>
        <dbReference type="RuleBase" id="RU003355"/>
    </source>
</evidence>
<dbReference type="EMBL" id="NJES01000043">
    <property type="protein sequence ID" value="PHH79508.1"/>
    <property type="molecule type" value="Genomic_DNA"/>
</dbReference>
<keyword evidence="2 6" id="KW-0645">Protease</keyword>
<feature type="domain" description="Inhibitor I9" evidence="11">
    <location>
        <begin position="33"/>
        <end position="102"/>
    </location>
</feature>
<dbReference type="InterPro" id="IPR023827">
    <property type="entry name" value="Peptidase_S8_Asp-AS"/>
</dbReference>
<dbReference type="SUPFAM" id="SSF52743">
    <property type="entry name" value="Subtilisin-like"/>
    <property type="match status" value="1"/>
</dbReference>
<dbReference type="PANTHER" id="PTHR43806:SF58">
    <property type="entry name" value="ALKALINE PROTEASE 1-RELATED"/>
    <property type="match status" value="1"/>
</dbReference>
<evidence type="ECO:0000256" key="1">
    <source>
        <dbReference type="ARBA" id="ARBA00011073"/>
    </source>
</evidence>
<dbReference type="STRING" id="2004952.A0A2C5YN39"/>
<evidence type="ECO:0000256" key="4">
    <source>
        <dbReference type="ARBA" id="ARBA00022801"/>
    </source>
</evidence>
<dbReference type="PANTHER" id="PTHR43806">
    <property type="entry name" value="PEPTIDASE S8"/>
    <property type="match status" value="1"/>
</dbReference>
<evidence type="ECO:0000256" key="8">
    <source>
        <dbReference type="SAM" id="MobiDB-lite"/>
    </source>
</evidence>
<dbReference type="Proteomes" id="UP000226431">
    <property type="component" value="Unassembled WGS sequence"/>
</dbReference>
<dbReference type="InterPro" id="IPR010259">
    <property type="entry name" value="S8pro/Inhibitor_I9"/>
</dbReference>
<reference evidence="12 13" key="1">
    <citation type="submission" date="2017-06" db="EMBL/GenBank/DDBJ databases">
        <title>Ant-infecting Ophiocordyceps genomes reveal a high diversity of potential behavioral manipulation genes and a possible major role for enterotoxins.</title>
        <authorList>
            <person name="De Bekker C."/>
            <person name="Evans H.C."/>
            <person name="Brachmann A."/>
            <person name="Hughes D.P."/>
        </authorList>
    </citation>
    <scope>NUCLEOTIDE SEQUENCE [LARGE SCALE GENOMIC DNA]</scope>
    <source>
        <strain evidence="12 13">Map16</strain>
    </source>
</reference>
<dbReference type="PRINTS" id="PR00723">
    <property type="entry name" value="SUBTILISIN"/>
</dbReference>
<dbReference type="CDD" id="cd04077">
    <property type="entry name" value="Peptidases_S8_PCSK9_ProteinaseK_like"/>
    <property type="match status" value="1"/>
</dbReference>
<dbReference type="OrthoDB" id="4927176at2759"/>
<dbReference type="Pfam" id="PF00082">
    <property type="entry name" value="Peptidase_S8"/>
    <property type="match status" value="1"/>
</dbReference>
<name>A0A2C5YN39_9HYPO</name>
<dbReference type="InterPro" id="IPR050131">
    <property type="entry name" value="Peptidase_S8_subtilisin-like"/>
</dbReference>
<evidence type="ECO:0000256" key="3">
    <source>
        <dbReference type="ARBA" id="ARBA00022729"/>
    </source>
</evidence>
<feature type="compositionally biased region" description="Low complexity" evidence="8">
    <location>
        <begin position="479"/>
        <end position="512"/>
    </location>
</feature>
<keyword evidence="3 9" id="KW-0732">Signal</keyword>
<feature type="active site" description="Charge relay system" evidence="6">
    <location>
        <position position="150"/>
    </location>
</feature>
<gene>
    <name evidence="12" type="ORF">CDD80_4619</name>
</gene>
<sequence>MAGHFILRVLAVLILASSLALASVEASTQVDDSYIITLRQSLPEDRVQDHLQWVDDTHQINKLSRRAADWTTGLQAVFNVGEFRGYGGHFDEETIKEIKSHPLNQFVGVHGIASQQGTWGLGTLSSRVPGDAQYLYDSSAGQDTWAYVLDTGINTEHQDFGGRAVKGADCGNVLCLPGGNFNDTLGHGTHVAGVIAGTRFGVAKKANIVDVKLAGSGNAITVLSTVSALNWAYNDMESKGRTNRSIINLSVGGQCNKRLDKPHGCPHAPYWGLHGHEAELDIIEMLYQRGVLTIVAAGNDDTEASWVAPAAAPNALTVGAIDQAWTEARFSNYGDGVNILAPGVNITSAGNRYSDDMRVFGGTSMAVPHVTGLALYLKALENITDPRVLVDRIMGLASYNSFGLHKKGSPRQVVNNGIVDSLGSLNESISTTSGSGSVTSGVDVPMPTTEVVKTATEDGTLTRSVDTPAPTMVVTINGTLTSSTAPPTGTTTKSTFNSTLTDVPTPPTDATTKITSNSTLEDVPTPPTDSPTMSTIIVTLTSSVDPPSSPTDVMTFIINSTLTGSVGMPTPESTTNETTLSTMSGTSTISSVDMPTPPTNTVTMSTTNITLTTVPTPATDTITIPAINSSLPGSVDVPTPNPDTNRTTLSTTSGTFNVDTPTPSTNLLPPSNNTSTPLPTDISADAPSPATSSTILPPTPTTASSVTELVISTPIQGNVFSPITQPASTQMTSMTRQSVSTAGCESEPKTRQGTAINDDCAEANEPTSLQSVIPIDTEPITVDVADPTIGSGCLERNSGNVTGCRSTPKPTRSVTVSATESFDSSTSSVANHVVKPTPTSDDDQPSTTAESNLSEKTTAAAKKMRASSSPDESESVDAPVLLMSEQVYERRLHGCPAQTLPSMTLRSNHDIHLDGDDILLLPAEEIHVLNLQEEIDVAS</sequence>
<accession>A0A2C5YN39</accession>
<dbReference type="InterPro" id="IPR015500">
    <property type="entry name" value="Peptidase_S8_subtilisin-rel"/>
</dbReference>
<comment type="similarity">
    <text evidence="1 6 7">Belongs to the peptidase S8 family.</text>
</comment>
<evidence type="ECO:0000313" key="12">
    <source>
        <dbReference type="EMBL" id="PHH79508.1"/>
    </source>
</evidence>
<feature type="region of interest" description="Disordered" evidence="8">
    <location>
        <begin position="479"/>
        <end position="531"/>
    </location>
</feature>
<dbReference type="InterPro" id="IPR023828">
    <property type="entry name" value="Peptidase_S8_Ser-AS"/>
</dbReference>
<dbReference type="InterPro" id="IPR022398">
    <property type="entry name" value="Peptidase_S8_His-AS"/>
</dbReference>
<dbReference type="AlphaFoldDB" id="A0A2C5YN39"/>
<feature type="region of interest" description="Disordered" evidence="8">
    <location>
        <begin position="565"/>
        <end position="597"/>
    </location>
</feature>
<feature type="compositionally biased region" description="Polar residues" evidence="8">
    <location>
        <begin position="797"/>
        <end position="815"/>
    </location>
</feature>
<dbReference type="PROSITE" id="PS00136">
    <property type="entry name" value="SUBTILASE_ASP"/>
    <property type="match status" value="1"/>
</dbReference>
<feature type="region of interest" description="Disordered" evidence="8">
    <location>
        <begin position="793"/>
        <end position="878"/>
    </location>
</feature>
<evidence type="ECO:0008006" key="14">
    <source>
        <dbReference type="Google" id="ProtNLM"/>
    </source>
</evidence>
<feature type="compositionally biased region" description="Low complexity" evidence="8">
    <location>
        <begin position="816"/>
        <end position="830"/>
    </location>
</feature>
<evidence type="ECO:0000256" key="2">
    <source>
        <dbReference type="ARBA" id="ARBA00022670"/>
    </source>
</evidence>
<dbReference type="Gene3D" id="3.40.50.200">
    <property type="entry name" value="Peptidase S8/S53 domain"/>
    <property type="match status" value="1"/>
</dbReference>
<dbReference type="GO" id="GO:0006508">
    <property type="term" value="P:proteolysis"/>
    <property type="evidence" value="ECO:0007669"/>
    <property type="project" value="UniProtKB-KW"/>
</dbReference>
<dbReference type="InterPro" id="IPR000209">
    <property type="entry name" value="Peptidase_S8/S53_dom"/>
</dbReference>
<feature type="active site" description="Charge relay system" evidence="6">
    <location>
        <position position="364"/>
    </location>
</feature>
<feature type="region of interest" description="Disordered" evidence="8">
    <location>
        <begin position="630"/>
        <end position="701"/>
    </location>
</feature>
<dbReference type="InterPro" id="IPR034193">
    <property type="entry name" value="PCSK9_ProteinaseK-like"/>
</dbReference>
<dbReference type="PROSITE" id="PS51892">
    <property type="entry name" value="SUBTILASE"/>
    <property type="match status" value="1"/>
</dbReference>
<comment type="caution">
    <text evidence="12">The sequence shown here is derived from an EMBL/GenBank/DDBJ whole genome shotgun (WGS) entry which is preliminary data.</text>
</comment>
<keyword evidence="4 6" id="KW-0378">Hydrolase</keyword>
<dbReference type="Pfam" id="PF05922">
    <property type="entry name" value="Inhibitor_I9"/>
    <property type="match status" value="1"/>
</dbReference>
<feature type="domain" description="Peptidase S8/S53" evidence="10">
    <location>
        <begin position="148"/>
        <end position="395"/>
    </location>
</feature>
<evidence type="ECO:0000259" key="10">
    <source>
        <dbReference type="Pfam" id="PF00082"/>
    </source>
</evidence>